<evidence type="ECO:0000259" key="3">
    <source>
        <dbReference type="PROSITE" id="PS51186"/>
    </source>
</evidence>
<reference evidence="4" key="1">
    <citation type="submission" date="2015-03" db="EMBL/GenBank/DDBJ databases">
        <authorList>
            <person name="Murphy D."/>
        </authorList>
    </citation>
    <scope>NUCLEOTIDE SEQUENCE [LARGE SCALE GENOMIC DNA]</scope>
    <source>
        <strain evidence="4">A125KOH2</strain>
    </source>
</reference>
<evidence type="ECO:0000256" key="1">
    <source>
        <dbReference type="ARBA" id="ARBA00022679"/>
    </source>
</evidence>
<keyword evidence="1 4" id="KW-0808">Transferase</keyword>
<name>A0A0T9PDI4_9GAMM</name>
<dbReference type="InterPro" id="IPR016181">
    <property type="entry name" value="Acyl_CoA_acyltransferase"/>
</dbReference>
<dbReference type="Pfam" id="PF13673">
    <property type="entry name" value="Acetyltransf_10"/>
    <property type="match status" value="1"/>
</dbReference>
<dbReference type="EC" id="2.3.1.-" evidence="4"/>
<dbReference type="STRING" id="1288385.ERS137968_01827"/>
<organism evidence="4 7">
    <name type="scientific">Yersinia pekkanenii</name>
    <dbReference type="NCBI Taxonomy" id="1288385"/>
    <lineage>
        <taxon>Bacteria</taxon>
        <taxon>Pseudomonadati</taxon>
        <taxon>Pseudomonadota</taxon>
        <taxon>Gammaproteobacteria</taxon>
        <taxon>Enterobacterales</taxon>
        <taxon>Yersiniaceae</taxon>
        <taxon>Yersinia</taxon>
    </lineage>
</organism>
<dbReference type="PROSITE" id="PS51186">
    <property type="entry name" value="GNAT"/>
    <property type="match status" value="1"/>
</dbReference>
<dbReference type="SUPFAM" id="SSF55729">
    <property type="entry name" value="Acyl-CoA N-acyltransferases (Nat)"/>
    <property type="match status" value="1"/>
</dbReference>
<keyword evidence="2 4" id="KW-0012">Acyltransferase</keyword>
<keyword evidence="6" id="KW-1185">Reference proteome</keyword>
<gene>
    <name evidence="4" type="primary">yjaB_2</name>
    <name evidence="4" type="ORF">ERS008529_01631</name>
    <name evidence="5" type="ORF">ERS137968_01827</name>
</gene>
<proteinExistence type="predicted"/>
<dbReference type="NCBIfam" id="NF007853">
    <property type="entry name" value="PRK10562.1"/>
    <property type="match status" value="1"/>
</dbReference>
<evidence type="ECO:0000313" key="6">
    <source>
        <dbReference type="Proteomes" id="UP000044625"/>
    </source>
</evidence>
<dbReference type="Gene3D" id="3.40.630.30">
    <property type="match status" value="1"/>
</dbReference>
<dbReference type="Proteomes" id="UP000045840">
    <property type="component" value="Unassembled WGS sequence"/>
</dbReference>
<evidence type="ECO:0000313" key="4">
    <source>
        <dbReference type="EMBL" id="CNH59649.1"/>
    </source>
</evidence>
<protein>
    <submittedName>
        <fullName evidence="4">Acetyltransferase</fullName>
        <ecNumber evidence="4">2.3.1.-</ecNumber>
    </submittedName>
</protein>
<dbReference type="InterPro" id="IPR000182">
    <property type="entry name" value="GNAT_dom"/>
</dbReference>
<dbReference type="RefSeq" id="WP_049612176.1">
    <property type="nucleotide sequence ID" value="NZ_CAWMMU010000007.1"/>
</dbReference>
<dbReference type="OrthoDB" id="9789605at2"/>
<reference evidence="7" key="3">
    <citation type="submission" date="2015-03" db="EMBL/GenBank/DDBJ databases">
        <authorList>
            <consortium name="Pathogen Informatics"/>
        </authorList>
    </citation>
    <scope>NUCLEOTIDE SEQUENCE [LARGE SCALE GENOMIC DNA]</scope>
    <source>
        <strain evidence="7">A125KOH2</strain>
    </source>
</reference>
<accession>A0A0T9PDI4</accession>
<dbReference type="EMBL" id="CQAZ01000012">
    <property type="protein sequence ID" value="CNH59649.1"/>
    <property type="molecule type" value="Genomic_DNA"/>
</dbReference>
<dbReference type="Proteomes" id="UP000044625">
    <property type="component" value="Unassembled WGS sequence"/>
</dbReference>
<sequence>MIRTYQRGDLDALMQLWLASTIAAHPFIAEQYWHESAPLVRNTYLPTAHTWVFLPIEVKPEVPKVKPEASGGGNPIAGFISILEEQLVGALFVAQPFHGHGIGQALMALAQQHYSALTLEVYQRNQRAYRFYCKQGFILVGKTYNAETKNTILTLHWQRQLNE</sequence>
<dbReference type="PANTHER" id="PTHR43800:SF1">
    <property type="entry name" value="PEPTIDYL-LYSINE N-ACETYLTRANSFERASE YJAB"/>
    <property type="match status" value="1"/>
</dbReference>
<dbReference type="CDD" id="cd04301">
    <property type="entry name" value="NAT_SF"/>
    <property type="match status" value="1"/>
</dbReference>
<evidence type="ECO:0000313" key="5">
    <source>
        <dbReference type="EMBL" id="CRY66426.1"/>
    </source>
</evidence>
<evidence type="ECO:0000256" key="2">
    <source>
        <dbReference type="ARBA" id="ARBA00023315"/>
    </source>
</evidence>
<reference evidence="5 6" key="2">
    <citation type="submission" date="2015-03" db="EMBL/GenBank/DDBJ databases">
        <authorList>
            <consortium name="Pathogen Informatics"/>
            <person name="Murphy D."/>
        </authorList>
    </citation>
    <scope>NUCLEOTIDE SEQUENCE [LARGE SCALE GENOMIC DNA]</scope>
    <source>
        <strain evidence="6">type strain: CIP110230</strain>
        <strain evidence="5">Type strain: CIP110230</strain>
    </source>
</reference>
<evidence type="ECO:0000313" key="7">
    <source>
        <dbReference type="Proteomes" id="UP000045840"/>
    </source>
</evidence>
<dbReference type="EMBL" id="CWJL01000007">
    <property type="protein sequence ID" value="CRY66426.1"/>
    <property type="molecule type" value="Genomic_DNA"/>
</dbReference>
<dbReference type="PANTHER" id="PTHR43800">
    <property type="entry name" value="PEPTIDYL-LYSINE N-ACETYLTRANSFERASE YJAB"/>
    <property type="match status" value="1"/>
</dbReference>
<feature type="domain" description="N-acetyltransferase" evidence="3">
    <location>
        <begin position="1"/>
        <end position="162"/>
    </location>
</feature>
<dbReference type="AlphaFoldDB" id="A0A0T9PDI4"/>
<dbReference type="GO" id="GO:0016747">
    <property type="term" value="F:acyltransferase activity, transferring groups other than amino-acyl groups"/>
    <property type="evidence" value="ECO:0007669"/>
    <property type="project" value="InterPro"/>
</dbReference>